<feature type="domain" description="C-type lectin" evidence="3">
    <location>
        <begin position="108"/>
        <end position="202"/>
    </location>
</feature>
<evidence type="ECO:0000313" key="4">
    <source>
        <dbReference type="EMBL" id="KAK9977917.1"/>
    </source>
</evidence>
<reference evidence="4 5" key="1">
    <citation type="submission" date="2024-05" db="EMBL/GenBank/DDBJ databases">
        <title>A high-quality chromosomal-level genome assembly of Topmouth culter (Culter alburnus).</title>
        <authorList>
            <person name="Zhao H."/>
        </authorList>
    </citation>
    <scope>NUCLEOTIDE SEQUENCE [LARGE SCALE GENOMIC DNA]</scope>
    <source>
        <strain evidence="4">CATC2023</strain>
        <tissue evidence="4">Muscle</tissue>
    </source>
</reference>
<keyword evidence="2" id="KW-1133">Transmembrane helix</keyword>
<accession>A0AAW2AYR8</accession>
<dbReference type="Pfam" id="PF00059">
    <property type="entry name" value="Lectin_C"/>
    <property type="match status" value="1"/>
</dbReference>
<evidence type="ECO:0000259" key="3">
    <source>
        <dbReference type="PROSITE" id="PS50041"/>
    </source>
</evidence>
<dbReference type="PANTHER" id="PTHR45710">
    <property type="entry name" value="C-TYPE LECTIN DOMAIN-CONTAINING PROTEIN 180"/>
    <property type="match status" value="1"/>
</dbReference>
<keyword evidence="5" id="KW-1185">Reference proteome</keyword>
<proteinExistence type="predicted"/>
<dbReference type="EMBL" id="JAWDJR010000003">
    <property type="protein sequence ID" value="KAK9977917.1"/>
    <property type="molecule type" value="Genomic_DNA"/>
</dbReference>
<dbReference type="SUPFAM" id="SSF56436">
    <property type="entry name" value="C-type lectin-like"/>
    <property type="match status" value="1"/>
</dbReference>
<dbReference type="AlphaFoldDB" id="A0AAW2AYR8"/>
<evidence type="ECO:0000256" key="1">
    <source>
        <dbReference type="ARBA" id="ARBA00004401"/>
    </source>
</evidence>
<dbReference type="PROSITE" id="PS50041">
    <property type="entry name" value="C_TYPE_LECTIN_2"/>
    <property type="match status" value="1"/>
</dbReference>
<sequence>MSKHDTSDHIYDNTRWMKKDSLGNRKTTREKKCRPVYIIIAVLLFLSLLVNGVLAYLYFTKDKNILHCEPVTNCSNSDHEQDSPGCTYEEQWSSINYCPDLPEQWLKGNDRFYVFSNHNKTWSSSRKHCQDLGGDLVIINNTEEKEFLARRLCVTGESDLYWAGNSDGNWADPDSKQHNCAVLKGNTQEDISCLREERSICEIPCLQ</sequence>
<gene>
    <name evidence="4" type="ORF">ABG768_019697</name>
</gene>
<name>A0AAW2AYR8_CULAL</name>
<dbReference type="PANTHER" id="PTHR45710:SF26">
    <property type="entry name" value="RH26557P"/>
    <property type="match status" value="1"/>
</dbReference>
<feature type="transmembrane region" description="Helical" evidence="2">
    <location>
        <begin position="36"/>
        <end position="59"/>
    </location>
</feature>
<protein>
    <recommendedName>
        <fullName evidence="3">C-type lectin domain-containing protein</fullName>
    </recommendedName>
</protein>
<dbReference type="Proteomes" id="UP001479290">
    <property type="component" value="Unassembled WGS sequence"/>
</dbReference>
<evidence type="ECO:0000313" key="5">
    <source>
        <dbReference type="Proteomes" id="UP001479290"/>
    </source>
</evidence>
<organism evidence="4 5">
    <name type="scientific">Culter alburnus</name>
    <name type="common">Topmouth culter</name>
    <dbReference type="NCBI Taxonomy" id="194366"/>
    <lineage>
        <taxon>Eukaryota</taxon>
        <taxon>Metazoa</taxon>
        <taxon>Chordata</taxon>
        <taxon>Craniata</taxon>
        <taxon>Vertebrata</taxon>
        <taxon>Euteleostomi</taxon>
        <taxon>Actinopterygii</taxon>
        <taxon>Neopterygii</taxon>
        <taxon>Teleostei</taxon>
        <taxon>Ostariophysi</taxon>
        <taxon>Cypriniformes</taxon>
        <taxon>Xenocyprididae</taxon>
        <taxon>Xenocypridinae</taxon>
        <taxon>Culter</taxon>
    </lineage>
</organism>
<dbReference type="Gene3D" id="3.10.100.10">
    <property type="entry name" value="Mannose-Binding Protein A, subunit A"/>
    <property type="match status" value="1"/>
</dbReference>
<evidence type="ECO:0000256" key="2">
    <source>
        <dbReference type="SAM" id="Phobius"/>
    </source>
</evidence>
<dbReference type="SMART" id="SM00034">
    <property type="entry name" value="CLECT"/>
    <property type="match status" value="1"/>
</dbReference>
<dbReference type="InterPro" id="IPR016187">
    <property type="entry name" value="CTDL_fold"/>
</dbReference>
<keyword evidence="2" id="KW-0472">Membrane</keyword>
<dbReference type="InterPro" id="IPR016186">
    <property type="entry name" value="C-type_lectin-like/link_sf"/>
</dbReference>
<dbReference type="InterPro" id="IPR050828">
    <property type="entry name" value="C-type_lectin/matrix_domain"/>
</dbReference>
<comment type="caution">
    <text evidence="4">The sequence shown here is derived from an EMBL/GenBank/DDBJ whole genome shotgun (WGS) entry which is preliminary data.</text>
</comment>
<dbReference type="InterPro" id="IPR001304">
    <property type="entry name" value="C-type_lectin-like"/>
</dbReference>
<dbReference type="GO" id="GO:0005886">
    <property type="term" value="C:plasma membrane"/>
    <property type="evidence" value="ECO:0007669"/>
    <property type="project" value="UniProtKB-SubCell"/>
</dbReference>
<keyword evidence="2" id="KW-0812">Transmembrane</keyword>
<comment type="subcellular location">
    <subcellularLocation>
        <location evidence="1">Cell membrane</location>
        <topology evidence="1">Single-pass type II membrane protein</topology>
    </subcellularLocation>
</comment>